<organism evidence="2 3">
    <name type="scientific">Amazona aestiva</name>
    <name type="common">Blue-fronted Amazon parrot</name>
    <dbReference type="NCBI Taxonomy" id="12930"/>
    <lineage>
        <taxon>Eukaryota</taxon>
        <taxon>Metazoa</taxon>
        <taxon>Chordata</taxon>
        <taxon>Craniata</taxon>
        <taxon>Vertebrata</taxon>
        <taxon>Euteleostomi</taxon>
        <taxon>Archelosauria</taxon>
        <taxon>Archosauria</taxon>
        <taxon>Dinosauria</taxon>
        <taxon>Saurischia</taxon>
        <taxon>Theropoda</taxon>
        <taxon>Coelurosauria</taxon>
        <taxon>Aves</taxon>
        <taxon>Neognathae</taxon>
        <taxon>Neoaves</taxon>
        <taxon>Telluraves</taxon>
        <taxon>Australaves</taxon>
        <taxon>Psittaciformes</taxon>
        <taxon>Psittacidae</taxon>
        <taxon>Amazona</taxon>
    </lineage>
</organism>
<gene>
    <name evidence="2" type="ORF">AAES_156671</name>
</gene>
<dbReference type="Proteomes" id="UP000051836">
    <property type="component" value="Unassembled WGS sequence"/>
</dbReference>
<dbReference type="AlphaFoldDB" id="A0A0Q3LVD8"/>
<comment type="caution">
    <text evidence="2">The sequence shown here is derived from an EMBL/GenBank/DDBJ whole genome shotgun (WGS) entry which is preliminary data.</text>
</comment>
<protein>
    <submittedName>
        <fullName evidence="2">Uncharacterized protein</fullName>
    </submittedName>
</protein>
<keyword evidence="3" id="KW-1185">Reference proteome</keyword>
<evidence type="ECO:0000313" key="2">
    <source>
        <dbReference type="EMBL" id="KQK74407.1"/>
    </source>
</evidence>
<feature type="region of interest" description="Disordered" evidence="1">
    <location>
        <begin position="1"/>
        <end position="21"/>
    </location>
</feature>
<evidence type="ECO:0000256" key="1">
    <source>
        <dbReference type="SAM" id="MobiDB-lite"/>
    </source>
</evidence>
<proteinExistence type="predicted"/>
<sequence>MTEAQELHWTGDGGTGEPGKAAGMQVGFFLCGGSMKTRNPSAAPPAKADYERSNLEHGASSWASENKRHLENDVQLAETLSKLNSPIGPQSAKGEAVTLDRFLPFLELISIMHLLF</sequence>
<name>A0A0Q3LVD8_AMAAE</name>
<evidence type="ECO:0000313" key="3">
    <source>
        <dbReference type="Proteomes" id="UP000051836"/>
    </source>
</evidence>
<reference evidence="2 3" key="1">
    <citation type="submission" date="2015-10" db="EMBL/GenBank/DDBJ databases">
        <authorList>
            <person name="Gilbert D.G."/>
        </authorList>
    </citation>
    <scope>NUCLEOTIDE SEQUENCE [LARGE SCALE GENOMIC DNA]</scope>
    <source>
        <strain evidence="2">FVVF132</strain>
    </source>
</reference>
<accession>A0A0Q3LVD8</accession>
<dbReference type="EMBL" id="LMAW01003049">
    <property type="protein sequence ID" value="KQK74407.1"/>
    <property type="molecule type" value="Genomic_DNA"/>
</dbReference>
<feature type="region of interest" description="Disordered" evidence="1">
    <location>
        <begin position="37"/>
        <end position="67"/>
    </location>
</feature>